<dbReference type="Gene3D" id="1.10.10.10">
    <property type="entry name" value="Winged helix-like DNA-binding domain superfamily/Winged helix DNA-binding domain"/>
    <property type="match status" value="1"/>
</dbReference>
<keyword evidence="2" id="KW-0238">DNA-binding</keyword>
<accession>A0A1A6LSP5</accession>
<dbReference type="SUPFAM" id="SSF54909">
    <property type="entry name" value="Dimeric alpha+beta barrel"/>
    <property type="match status" value="1"/>
</dbReference>
<dbReference type="RefSeq" id="WP_017085416.1">
    <property type="nucleotide sequence ID" value="NZ_CAWNUM010000024.1"/>
</dbReference>
<dbReference type="InterPro" id="IPR019887">
    <property type="entry name" value="Tscrpt_reg_AsnC/Lrp_C"/>
</dbReference>
<gene>
    <name evidence="4" type="ORF">CWO36_00180</name>
</gene>
<dbReference type="OrthoDB" id="5476at2"/>
<dbReference type="EMBL" id="PIGA01000001">
    <property type="protein sequence ID" value="PTP23167.1"/>
    <property type="molecule type" value="Genomic_DNA"/>
</dbReference>
<dbReference type="InterPro" id="IPR011991">
    <property type="entry name" value="ArsR-like_HTH"/>
</dbReference>
<dbReference type="Pfam" id="PF13404">
    <property type="entry name" value="HTH_AsnC-type"/>
    <property type="match status" value="1"/>
</dbReference>
<dbReference type="InterPro" id="IPR036388">
    <property type="entry name" value="WH-like_DNA-bd_sf"/>
</dbReference>
<dbReference type="GO" id="GO:0043565">
    <property type="term" value="F:sequence-specific DNA binding"/>
    <property type="evidence" value="ECO:0007669"/>
    <property type="project" value="InterPro"/>
</dbReference>
<dbReference type="GO" id="GO:0005829">
    <property type="term" value="C:cytosol"/>
    <property type="evidence" value="ECO:0007669"/>
    <property type="project" value="TreeGrafter"/>
</dbReference>
<dbReference type="GO" id="GO:0006355">
    <property type="term" value="P:regulation of DNA-templated transcription"/>
    <property type="evidence" value="ECO:0007669"/>
    <property type="project" value="UniProtKB-ARBA"/>
</dbReference>
<dbReference type="PROSITE" id="PS50956">
    <property type="entry name" value="HTH_ASNC_2"/>
    <property type="match status" value="1"/>
</dbReference>
<dbReference type="CDD" id="cd00090">
    <property type="entry name" value="HTH_ARSR"/>
    <property type="match status" value="1"/>
</dbReference>
<evidence type="ECO:0000313" key="5">
    <source>
        <dbReference type="Proteomes" id="UP000244080"/>
    </source>
</evidence>
<reference evidence="4 5" key="1">
    <citation type="submission" date="2017-11" db="EMBL/GenBank/DDBJ databases">
        <title>Population delineation of vibrios coincides with oyster pathogenicity.</title>
        <authorList>
            <person name="Bruto M."/>
            <person name="Labreuche Y."/>
            <person name="James A."/>
            <person name="Piel D."/>
            <person name="Chenivesse S."/>
            <person name="Petton B."/>
            <person name="Polz M.F."/>
            <person name="Le Roux F."/>
        </authorList>
    </citation>
    <scope>NUCLEOTIDE SEQUENCE [LARGE SCALE GENOMIC DNA]</scope>
    <source>
        <strain evidence="4 5">1F_55</strain>
    </source>
</reference>
<dbReference type="AlphaFoldDB" id="A0A1A6LSP5"/>
<protein>
    <submittedName>
        <fullName evidence="4">Lrp/AsnC family transcriptional regulator</fullName>
    </submittedName>
</protein>
<dbReference type="InterPro" id="IPR036390">
    <property type="entry name" value="WH_DNA-bd_sf"/>
</dbReference>
<sequence length="153" mass="17545">MDKFDRQILDILKTNARCSVSDIARDVSLSRSAVNARIKKLESDKVITGYCAQVAEPNQTKNVCAYILLKFDMSSSDHSCESYATRIQSIDEVQWCHSISGETDMMLYVEVESMDRLNQIRDQLQSYPELRHLMTHTVLTEFFNKQNATVHSC</sequence>
<dbReference type="InterPro" id="IPR019888">
    <property type="entry name" value="Tscrpt_reg_AsnC-like"/>
</dbReference>
<dbReference type="InterPro" id="IPR011008">
    <property type="entry name" value="Dimeric_a/b-barrel"/>
</dbReference>
<dbReference type="SMART" id="SM00344">
    <property type="entry name" value="HTH_ASNC"/>
    <property type="match status" value="1"/>
</dbReference>
<evidence type="ECO:0000313" key="4">
    <source>
        <dbReference type="EMBL" id="PTP23167.1"/>
    </source>
</evidence>
<dbReference type="PRINTS" id="PR00033">
    <property type="entry name" value="HTHASNC"/>
</dbReference>
<dbReference type="PANTHER" id="PTHR30154:SF34">
    <property type="entry name" value="TRANSCRIPTIONAL REGULATOR AZLB"/>
    <property type="match status" value="1"/>
</dbReference>
<evidence type="ECO:0000256" key="3">
    <source>
        <dbReference type="ARBA" id="ARBA00023163"/>
    </source>
</evidence>
<dbReference type="Pfam" id="PF01037">
    <property type="entry name" value="AsnC_trans_reg"/>
    <property type="match status" value="1"/>
</dbReference>
<proteinExistence type="predicted"/>
<evidence type="ECO:0000256" key="1">
    <source>
        <dbReference type="ARBA" id="ARBA00023015"/>
    </source>
</evidence>
<dbReference type="Gene3D" id="3.30.70.920">
    <property type="match status" value="1"/>
</dbReference>
<dbReference type="SUPFAM" id="SSF46785">
    <property type="entry name" value="Winged helix' DNA-binding domain"/>
    <property type="match status" value="1"/>
</dbReference>
<name>A0A1A6LSP5_VIBSP</name>
<dbReference type="Proteomes" id="UP000244080">
    <property type="component" value="Unassembled WGS sequence"/>
</dbReference>
<keyword evidence="1" id="KW-0805">Transcription regulation</keyword>
<evidence type="ECO:0000256" key="2">
    <source>
        <dbReference type="ARBA" id="ARBA00023125"/>
    </source>
</evidence>
<dbReference type="PANTHER" id="PTHR30154">
    <property type="entry name" value="LEUCINE-RESPONSIVE REGULATORY PROTEIN"/>
    <property type="match status" value="1"/>
</dbReference>
<keyword evidence="3" id="KW-0804">Transcription</keyword>
<organism evidence="4 5">
    <name type="scientific">Vibrio splendidus</name>
    <dbReference type="NCBI Taxonomy" id="29497"/>
    <lineage>
        <taxon>Bacteria</taxon>
        <taxon>Pseudomonadati</taxon>
        <taxon>Pseudomonadota</taxon>
        <taxon>Gammaproteobacteria</taxon>
        <taxon>Vibrionales</taxon>
        <taxon>Vibrionaceae</taxon>
        <taxon>Vibrio</taxon>
    </lineage>
</organism>
<comment type="caution">
    <text evidence="4">The sequence shown here is derived from an EMBL/GenBank/DDBJ whole genome shotgun (WGS) entry which is preliminary data.</text>
</comment>
<dbReference type="GO" id="GO:0043200">
    <property type="term" value="P:response to amino acid"/>
    <property type="evidence" value="ECO:0007669"/>
    <property type="project" value="TreeGrafter"/>
</dbReference>
<dbReference type="InterPro" id="IPR000485">
    <property type="entry name" value="AsnC-type_HTH_dom"/>
</dbReference>